<dbReference type="InterPro" id="IPR014284">
    <property type="entry name" value="RNA_pol_sigma-70_dom"/>
</dbReference>
<keyword evidence="3" id="KW-0731">Sigma factor</keyword>
<dbReference type="SUPFAM" id="SSF88659">
    <property type="entry name" value="Sigma3 and sigma4 domains of RNA polymerase sigma factors"/>
    <property type="match status" value="1"/>
</dbReference>
<gene>
    <name evidence="6" type="ORF">OM960_04400</name>
</gene>
<dbReference type="InterPro" id="IPR036388">
    <property type="entry name" value="WH-like_DNA-bd_sf"/>
</dbReference>
<dbReference type="NCBIfam" id="TIGR02937">
    <property type="entry name" value="sigma70-ECF"/>
    <property type="match status" value="1"/>
</dbReference>
<dbReference type="PANTHER" id="PTHR43133">
    <property type="entry name" value="RNA POLYMERASE ECF-TYPE SIGMA FACTO"/>
    <property type="match status" value="1"/>
</dbReference>
<evidence type="ECO:0000259" key="5">
    <source>
        <dbReference type="Pfam" id="PF04542"/>
    </source>
</evidence>
<proteinExistence type="inferred from homology"/>
<evidence type="ECO:0000256" key="4">
    <source>
        <dbReference type="ARBA" id="ARBA00023163"/>
    </source>
</evidence>
<organism evidence="6 7">
    <name type="scientific">Defluviimonas salinarum</name>
    <dbReference type="NCBI Taxonomy" id="2992147"/>
    <lineage>
        <taxon>Bacteria</taxon>
        <taxon>Pseudomonadati</taxon>
        <taxon>Pseudomonadota</taxon>
        <taxon>Alphaproteobacteria</taxon>
        <taxon>Rhodobacterales</taxon>
        <taxon>Paracoccaceae</taxon>
        <taxon>Albidovulum</taxon>
    </lineage>
</organism>
<dbReference type="SUPFAM" id="SSF88946">
    <property type="entry name" value="Sigma2 domain of RNA polymerase sigma factors"/>
    <property type="match status" value="1"/>
</dbReference>
<accession>A0ABT3IZI1</accession>
<comment type="similarity">
    <text evidence="1">Belongs to the sigma-70 factor family. ECF subfamily.</text>
</comment>
<reference evidence="6 7" key="1">
    <citation type="submission" date="2022-10" db="EMBL/GenBank/DDBJ databases">
        <title>Defluviimonas sp. CAU 1641 isolated from mud.</title>
        <authorList>
            <person name="Kim W."/>
        </authorList>
    </citation>
    <scope>NUCLEOTIDE SEQUENCE [LARGE SCALE GENOMIC DNA]</scope>
    <source>
        <strain evidence="6 7">CAU 1641</strain>
    </source>
</reference>
<dbReference type="EMBL" id="JAPDOG010000003">
    <property type="protein sequence ID" value="MCW3780825.1"/>
    <property type="molecule type" value="Genomic_DNA"/>
</dbReference>
<evidence type="ECO:0000256" key="3">
    <source>
        <dbReference type="ARBA" id="ARBA00023082"/>
    </source>
</evidence>
<sequence length="178" mass="19419">MTADPIAELLAGVARADRECFRRLYSETGGKLFGVCLRILGNRSEAEDALKEVFARAWQDARRFDASKGDGMVWLVAIARDHAIDRLRARPARATDGAAPPDRAEVLPDSEAPAAKGAARRLADCLELIDPARSAALRSAYLSGLSTEALAHHHDVPLDTMRSWLRQGLAKLKECMEA</sequence>
<dbReference type="InterPro" id="IPR007627">
    <property type="entry name" value="RNA_pol_sigma70_r2"/>
</dbReference>
<dbReference type="RefSeq" id="WP_264771177.1">
    <property type="nucleotide sequence ID" value="NZ_JAPDOG010000003.1"/>
</dbReference>
<keyword evidence="7" id="KW-1185">Reference proteome</keyword>
<dbReference type="InterPro" id="IPR013324">
    <property type="entry name" value="RNA_pol_sigma_r3/r4-like"/>
</dbReference>
<evidence type="ECO:0000313" key="6">
    <source>
        <dbReference type="EMBL" id="MCW3780825.1"/>
    </source>
</evidence>
<dbReference type="Proteomes" id="UP001207582">
    <property type="component" value="Unassembled WGS sequence"/>
</dbReference>
<dbReference type="PANTHER" id="PTHR43133:SF62">
    <property type="entry name" value="RNA POLYMERASE SIGMA FACTOR SIGZ"/>
    <property type="match status" value="1"/>
</dbReference>
<dbReference type="InterPro" id="IPR013325">
    <property type="entry name" value="RNA_pol_sigma_r2"/>
</dbReference>
<protein>
    <submittedName>
        <fullName evidence="6">Sigma-70 family RNA polymerase sigma factor</fullName>
    </submittedName>
</protein>
<dbReference type="InterPro" id="IPR039425">
    <property type="entry name" value="RNA_pol_sigma-70-like"/>
</dbReference>
<evidence type="ECO:0000313" key="7">
    <source>
        <dbReference type="Proteomes" id="UP001207582"/>
    </source>
</evidence>
<dbReference type="Pfam" id="PF04542">
    <property type="entry name" value="Sigma70_r2"/>
    <property type="match status" value="1"/>
</dbReference>
<dbReference type="Gene3D" id="1.10.1740.10">
    <property type="match status" value="1"/>
</dbReference>
<dbReference type="Gene3D" id="1.10.10.10">
    <property type="entry name" value="Winged helix-like DNA-binding domain superfamily/Winged helix DNA-binding domain"/>
    <property type="match status" value="1"/>
</dbReference>
<evidence type="ECO:0000256" key="1">
    <source>
        <dbReference type="ARBA" id="ARBA00010641"/>
    </source>
</evidence>
<keyword evidence="2" id="KW-0805">Transcription regulation</keyword>
<feature type="domain" description="RNA polymerase sigma-70 region 2" evidence="5">
    <location>
        <begin position="24"/>
        <end position="90"/>
    </location>
</feature>
<name>A0ABT3IZI1_9RHOB</name>
<evidence type="ECO:0000256" key="2">
    <source>
        <dbReference type="ARBA" id="ARBA00023015"/>
    </source>
</evidence>
<keyword evidence="4" id="KW-0804">Transcription</keyword>
<comment type="caution">
    <text evidence="6">The sequence shown here is derived from an EMBL/GenBank/DDBJ whole genome shotgun (WGS) entry which is preliminary data.</text>
</comment>